<evidence type="ECO:0000256" key="2">
    <source>
        <dbReference type="ARBA" id="ARBA00007072"/>
    </source>
</evidence>
<proteinExistence type="inferred from homology"/>
<keyword evidence="6 8" id="KW-0326">Glycosidase</keyword>
<evidence type="ECO:0000256" key="4">
    <source>
        <dbReference type="ARBA" id="ARBA00023001"/>
    </source>
</evidence>
<keyword evidence="3 8" id="KW-0378">Hydrolase</keyword>
<dbReference type="InterPro" id="IPR033126">
    <property type="entry name" value="Glyco_hydro_9_Asp/Glu_AS"/>
</dbReference>
<comment type="similarity">
    <text evidence="2 8 9">Belongs to the glycosyl hydrolase 9 (cellulase E) family.</text>
</comment>
<feature type="region of interest" description="Disordered" evidence="10">
    <location>
        <begin position="572"/>
        <end position="595"/>
    </location>
</feature>
<dbReference type="EC" id="3.2.1.4" evidence="9"/>
<feature type="active site" evidence="8">
    <location>
        <position position="417"/>
    </location>
</feature>
<keyword evidence="13" id="KW-1185">Reference proteome</keyword>
<organism evidence="12 13">
    <name type="scientific">Hevea brasiliensis</name>
    <name type="common">Para rubber tree</name>
    <name type="synonym">Siphonia brasiliensis</name>
    <dbReference type="NCBI Taxonomy" id="3981"/>
    <lineage>
        <taxon>Eukaryota</taxon>
        <taxon>Viridiplantae</taxon>
        <taxon>Streptophyta</taxon>
        <taxon>Embryophyta</taxon>
        <taxon>Tracheophyta</taxon>
        <taxon>Spermatophyta</taxon>
        <taxon>Magnoliopsida</taxon>
        <taxon>eudicotyledons</taxon>
        <taxon>Gunneridae</taxon>
        <taxon>Pentapetalae</taxon>
        <taxon>rosids</taxon>
        <taxon>fabids</taxon>
        <taxon>Malpighiales</taxon>
        <taxon>Euphorbiaceae</taxon>
        <taxon>Crotonoideae</taxon>
        <taxon>Micrandreae</taxon>
        <taxon>Hevea</taxon>
    </lineage>
</organism>
<evidence type="ECO:0000256" key="10">
    <source>
        <dbReference type="SAM" id="MobiDB-lite"/>
    </source>
</evidence>
<dbReference type="Pfam" id="PF00759">
    <property type="entry name" value="Glyco_hydro_9"/>
    <property type="match status" value="2"/>
</dbReference>
<gene>
    <name evidence="12" type="ORF">GH714_031048</name>
</gene>
<evidence type="ECO:0000256" key="7">
    <source>
        <dbReference type="ARBA" id="ARBA00023326"/>
    </source>
</evidence>
<dbReference type="Proteomes" id="UP000467840">
    <property type="component" value="Chromosome 11"/>
</dbReference>
<keyword evidence="7 8" id="KW-0624">Polysaccharide degradation</keyword>
<evidence type="ECO:0000256" key="8">
    <source>
        <dbReference type="PROSITE-ProRule" id="PRU10060"/>
    </source>
</evidence>
<evidence type="ECO:0000256" key="5">
    <source>
        <dbReference type="ARBA" id="ARBA00023277"/>
    </source>
</evidence>
<evidence type="ECO:0000313" key="12">
    <source>
        <dbReference type="EMBL" id="KAF2322814.1"/>
    </source>
</evidence>
<dbReference type="InterPro" id="IPR008928">
    <property type="entry name" value="6-hairpin_glycosidase_sf"/>
</dbReference>
<name>A0A6A6NBV4_HEVBR</name>
<protein>
    <recommendedName>
        <fullName evidence="9">Endoglucanase</fullName>
        <ecNumber evidence="9">3.2.1.4</ecNumber>
    </recommendedName>
</protein>
<dbReference type="SUPFAM" id="SSF48208">
    <property type="entry name" value="Six-hairpin glycosidases"/>
    <property type="match status" value="1"/>
</dbReference>
<dbReference type="InterPro" id="IPR001701">
    <property type="entry name" value="Glyco_hydro_9"/>
</dbReference>
<accession>A0A6A6NBV4</accession>
<dbReference type="Gene3D" id="1.50.10.10">
    <property type="match status" value="2"/>
</dbReference>
<feature type="domain" description="Glycoside hydrolase family 9" evidence="11">
    <location>
        <begin position="383"/>
        <end position="428"/>
    </location>
</feature>
<dbReference type="GO" id="GO:0008810">
    <property type="term" value="F:cellulase activity"/>
    <property type="evidence" value="ECO:0007669"/>
    <property type="project" value="UniProtKB-EC"/>
</dbReference>
<feature type="compositionally biased region" description="Basic and acidic residues" evidence="10">
    <location>
        <begin position="586"/>
        <end position="595"/>
    </location>
</feature>
<evidence type="ECO:0000256" key="3">
    <source>
        <dbReference type="ARBA" id="ARBA00022801"/>
    </source>
</evidence>
<evidence type="ECO:0000256" key="9">
    <source>
        <dbReference type="RuleBase" id="RU361166"/>
    </source>
</evidence>
<keyword evidence="5 8" id="KW-0119">Carbohydrate metabolism</keyword>
<comment type="catalytic activity">
    <reaction evidence="1 9">
        <text>Endohydrolysis of (1-&gt;4)-beta-D-glucosidic linkages in cellulose, lichenin and cereal beta-D-glucans.</text>
        <dbReference type="EC" id="3.2.1.4"/>
    </reaction>
</comment>
<evidence type="ECO:0000313" key="13">
    <source>
        <dbReference type="Proteomes" id="UP000467840"/>
    </source>
</evidence>
<comment type="caution">
    <text evidence="12">The sequence shown here is derived from an EMBL/GenBank/DDBJ whole genome shotgun (WGS) entry which is preliminary data.</text>
</comment>
<dbReference type="PANTHER" id="PTHR22298">
    <property type="entry name" value="ENDO-1,4-BETA-GLUCANASE"/>
    <property type="match status" value="1"/>
</dbReference>
<feature type="active site" evidence="8">
    <location>
        <position position="408"/>
    </location>
</feature>
<dbReference type="EMBL" id="JAAGAX010000002">
    <property type="protein sequence ID" value="KAF2322814.1"/>
    <property type="molecule type" value="Genomic_DNA"/>
</dbReference>
<dbReference type="GO" id="GO:0030245">
    <property type="term" value="P:cellulose catabolic process"/>
    <property type="evidence" value="ECO:0007669"/>
    <property type="project" value="UniProtKB-KW"/>
</dbReference>
<reference evidence="12 13" key="1">
    <citation type="journal article" date="2020" name="Mol. Plant">
        <title>The Chromosome-Based Rubber Tree Genome Provides New Insights into Spurge Genome Evolution and Rubber Biosynthesis.</title>
        <authorList>
            <person name="Liu J."/>
            <person name="Shi C."/>
            <person name="Shi C.C."/>
            <person name="Li W."/>
            <person name="Zhang Q.J."/>
            <person name="Zhang Y."/>
            <person name="Li K."/>
            <person name="Lu H.F."/>
            <person name="Shi C."/>
            <person name="Zhu S.T."/>
            <person name="Xiao Z.Y."/>
            <person name="Nan H."/>
            <person name="Yue Y."/>
            <person name="Zhu X.G."/>
            <person name="Wu Y."/>
            <person name="Hong X.N."/>
            <person name="Fan G.Y."/>
            <person name="Tong Y."/>
            <person name="Zhang D."/>
            <person name="Mao C.L."/>
            <person name="Liu Y.L."/>
            <person name="Hao S.J."/>
            <person name="Liu W.Q."/>
            <person name="Lv M.Q."/>
            <person name="Zhang H.B."/>
            <person name="Liu Y."/>
            <person name="Hu-Tang G.R."/>
            <person name="Wang J.P."/>
            <person name="Wang J.H."/>
            <person name="Sun Y.H."/>
            <person name="Ni S.B."/>
            <person name="Chen W.B."/>
            <person name="Zhang X.C."/>
            <person name="Jiao Y.N."/>
            <person name="Eichler E.E."/>
            <person name="Li G.H."/>
            <person name="Liu X."/>
            <person name="Gao L.Z."/>
        </authorList>
    </citation>
    <scope>NUCLEOTIDE SEQUENCE [LARGE SCALE GENOMIC DNA]</scope>
    <source>
        <strain evidence="13">cv. GT1</strain>
        <tissue evidence="12">Leaf</tissue>
    </source>
</reference>
<sequence length="724" mass="80456">MVSKFPFSQSVYHEYQEALSKSILFFEGQRSGYLPQDQRITWRANSGLSDGWTYNTDLTGGYYDAGDNVKFGFPMAFTTTMLAWSVIEFGDLMPPNELRNTMIAIRWATDYLLKTVSQPNRIFVQVGDPNVDHICWERPEDMDTPRTVYSVDAPNPASDVAGETAAALAASSMALRSSDPGYADTLLRNAIKAFQFADNYRGAYSDNSNIRDGVCPFYCDFDGYQDELLWGAAWLRRASYDDTYLSYIESNGRTLGADDNINEFGWDNKHAGLNVLVSKEVLEGNMYSLESYKASADSFMCTLMPESASSHIEYTPGGLIYKPGGSNLQHATTISFLLLVYANYLERTSQSVNCGNVNVGPYSLRRQAKRQVDYILEGSIYFNSTNPNPNVLVGAIVGGPSEDDSYGDDRADYKKSEPTTYINAPFVARWWRNYAFMVLFLLNANGFDFIGRASDQLGRRLKVRGLEDIVFYKYLAMASNDDIVEGSISTLLIDSLRTNQNGDALSPEEIAWVDSCLIKDPEISDGDWSSMKDALIEILGLQPDSHDSSAPGTDSFPGGTDIEMLHSAESGLVKSSGGTDVGSIKINKETETSNDEFPIKEECGNSLSQHFQGDLSVSLSNAFLPNYREENKRMSESIDSRLSIGCSTDEIEPSIEDIFRIWDLGIPVEEDEFVKQLNKALSESSDQLIQSRTDDSGAWKDCKEESVDDLIAGIADLSLTERFK</sequence>
<dbReference type="PROSITE" id="PS00698">
    <property type="entry name" value="GH9_3"/>
    <property type="match status" value="1"/>
</dbReference>
<dbReference type="InterPro" id="IPR012341">
    <property type="entry name" value="6hp_glycosidase-like_sf"/>
</dbReference>
<dbReference type="AlphaFoldDB" id="A0A6A6NBV4"/>
<evidence type="ECO:0000259" key="11">
    <source>
        <dbReference type="Pfam" id="PF00759"/>
    </source>
</evidence>
<evidence type="ECO:0000256" key="6">
    <source>
        <dbReference type="ARBA" id="ARBA00023295"/>
    </source>
</evidence>
<dbReference type="FunFam" id="1.50.10.10:FF:000020">
    <property type="entry name" value="Endoglucanase"/>
    <property type="match status" value="1"/>
</dbReference>
<evidence type="ECO:0000256" key="1">
    <source>
        <dbReference type="ARBA" id="ARBA00000966"/>
    </source>
</evidence>
<keyword evidence="4 9" id="KW-0136">Cellulose degradation</keyword>
<feature type="domain" description="Glycoside hydrolase family 9" evidence="11">
    <location>
        <begin position="15"/>
        <end position="376"/>
    </location>
</feature>